<dbReference type="EMBL" id="FUWH01000002">
    <property type="protein sequence ID" value="SJZ45848.1"/>
    <property type="molecule type" value="Genomic_DNA"/>
</dbReference>
<evidence type="ECO:0000259" key="2">
    <source>
        <dbReference type="PROSITE" id="PS50110"/>
    </source>
</evidence>
<reference evidence="3 4" key="1">
    <citation type="submission" date="2017-02" db="EMBL/GenBank/DDBJ databases">
        <authorList>
            <person name="Peterson S.W."/>
        </authorList>
    </citation>
    <scope>NUCLEOTIDE SEQUENCE [LARGE SCALE GENOMIC DNA]</scope>
    <source>
        <strain evidence="3 4">DSM 22335</strain>
    </source>
</reference>
<name>A0A1T4KU25_9BACT</name>
<dbReference type="PANTHER" id="PTHR44520:SF2">
    <property type="entry name" value="RESPONSE REGULATOR RCP1"/>
    <property type="match status" value="1"/>
</dbReference>
<feature type="modified residue" description="4-aspartylphosphate" evidence="1">
    <location>
        <position position="58"/>
    </location>
</feature>
<dbReference type="InterPro" id="IPR011006">
    <property type="entry name" value="CheY-like_superfamily"/>
</dbReference>
<dbReference type="Proteomes" id="UP000190888">
    <property type="component" value="Unassembled WGS sequence"/>
</dbReference>
<gene>
    <name evidence="3" type="ORF">SAMN04488132_102109</name>
</gene>
<protein>
    <submittedName>
        <fullName evidence="3">Response regulator receiver domain-containing protein</fullName>
    </submittedName>
</protein>
<dbReference type="InterPro" id="IPR052893">
    <property type="entry name" value="TCS_response_regulator"/>
</dbReference>
<evidence type="ECO:0000313" key="3">
    <source>
        <dbReference type="EMBL" id="SJZ45848.1"/>
    </source>
</evidence>
<evidence type="ECO:0000313" key="4">
    <source>
        <dbReference type="Proteomes" id="UP000190888"/>
    </source>
</evidence>
<dbReference type="GO" id="GO:0000160">
    <property type="term" value="P:phosphorelay signal transduction system"/>
    <property type="evidence" value="ECO:0007669"/>
    <property type="project" value="InterPro"/>
</dbReference>
<dbReference type="STRING" id="413434.SAMN04488132_102109"/>
<keyword evidence="4" id="KW-1185">Reference proteome</keyword>
<organism evidence="3 4">
    <name type="scientific">Sediminibacterium ginsengisoli</name>
    <dbReference type="NCBI Taxonomy" id="413434"/>
    <lineage>
        <taxon>Bacteria</taxon>
        <taxon>Pseudomonadati</taxon>
        <taxon>Bacteroidota</taxon>
        <taxon>Chitinophagia</taxon>
        <taxon>Chitinophagales</taxon>
        <taxon>Chitinophagaceae</taxon>
        <taxon>Sediminibacterium</taxon>
    </lineage>
</organism>
<feature type="domain" description="Response regulatory" evidence="2">
    <location>
        <begin position="5"/>
        <end position="125"/>
    </location>
</feature>
<dbReference type="Gene3D" id="3.40.50.2300">
    <property type="match status" value="1"/>
</dbReference>
<dbReference type="PROSITE" id="PS50110">
    <property type="entry name" value="RESPONSE_REGULATORY"/>
    <property type="match status" value="1"/>
</dbReference>
<proteinExistence type="predicted"/>
<dbReference type="SMART" id="SM00448">
    <property type="entry name" value="REC"/>
    <property type="match status" value="1"/>
</dbReference>
<dbReference type="AlphaFoldDB" id="A0A1T4KU25"/>
<dbReference type="SUPFAM" id="SSF52172">
    <property type="entry name" value="CheY-like"/>
    <property type="match status" value="1"/>
</dbReference>
<dbReference type="RefSeq" id="WP_078830087.1">
    <property type="nucleotide sequence ID" value="NZ_FUWH01000002.1"/>
</dbReference>
<sequence length="155" mass="17617">MEKKIFLLADDDMDDRGMFCEALEIIDNNIVCHAVSDGRDALHALNSLNTKPLLIFLDINMPVMNGWQCLEKIKADDRYNDIPVIIISTSSHQREMDIARNMGALCYFTKPLHFDELTDVLRIIAGNIGPELPSALKYIESGVSKYVHTFPRDNY</sequence>
<dbReference type="InterPro" id="IPR001789">
    <property type="entry name" value="Sig_transdc_resp-reg_receiver"/>
</dbReference>
<dbReference type="Pfam" id="PF00072">
    <property type="entry name" value="Response_reg"/>
    <property type="match status" value="1"/>
</dbReference>
<dbReference type="PANTHER" id="PTHR44520">
    <property type="entry name" value="RESPONSE REGULATOR RCP1-RELATED"/>
    <property type="match status" value="1"/>
</dbReference>
<dbReference type="OrthoDB" id="7631574at2"/>
<accession>A0A1T4KU25</accession>
<keyword evidence="1" id="KW-0597">Phosphoprotein</keyword>
<evidence type="ECO:0000256" key="1">
    <source>
        <dbReference type="PROSITE-ProRule" id="PRU00169"/>
    </source>
</evidence>